<gene>
    <name evidence="3" type="ORF">E2C01_064782</name>
</gene>
<evidence type="ECO:0000313" key="3">
    <source>
        <dbReference type="EMBL" id="MPC70531.1"/>
    </source>
</evidence>
<keyword evidence="4" id="KW-1185">Reference proteome</keyword>
<feature type="chain" id="PRO_5022712895" evidence="2">
    <location>
        <begin position="20"/>
        <end position="151"/>
    </location>
</feature>
<comment type="caution">
    <text evidence="3">The sequence shown here is derived from an EMBL/GenBank/DDBJ whole genome shotgun (WGS) entry which is preliminary data.</text>
</comment>
<sequence>MLRRHQLLPLSLYLCATKANQDTSAFQPTTIIPAVNASNTTTTNNTITTTVAATSTTSTTTTSTSTSSTTTTVATTRTTTTTTSSSCYQLSRHHRHRGPSWLAADRRPSGPVPPVPRCRCWVRREQAAENGVRKVGGGKRGKGKEQKDRGE</sequence>
<dbReference type="Proteomes" id="UP000324222">
    <property type="component" value="Unassembled WGS sequence"/>
</dbReference>
<evidence type="ECO:0000313" key="4">
    <source>
        <dbReference type="Proteomes" id="UP000324222"/>
    </source>
</evidence>
<dbReference type="AlphaFoldDB" id="A0A5B7HCQ8"/>
<name>A0A5B7HCQ8_PORTR</name>
<protein>
    <submittedName>
        <fullName evidence="3">Uncharacterized protein</fullName>
    </submittedName>
</protein>
<evidence type="ECO:0000256" key="2">
    <source>
        <dbReference type="SAM" id="SignalP"/>
    </source>
</evidence>
<keyword evidence="2" id="KW-0732">Signal</keyword>
<dbReference type="EMBL" id="VSRR010031293">
    <property type="protein sequence ID" value="MPC70531.1"/>
    <property type="molecule type" value="Genomic_DNA"/>
</dbReference>
<reference evidence="3 4" key="1">
    <citation type="submission" date="2019-05" db="EMBL/GenBank/DDBJ databases">
        <title>Another draft genome of Portunus trituberculatus and its Hox gene families provides insights of decapod evolution.</title>
        <authorList>
            <person name="Jeong J.-H."/>
            <person name="Song I."/>
            <person name="Kim S."/>
            <person name="Choi T."/>
            <person name="Kim D."/>
            <person name="Ryu S."/>
            <person name="Kim W."/>
        </authorList>
    </citation>
    <scope>NUCLEOTIDE SEQUENCE [LARGE SCALE GENOMIC DNA]</scope>
    <source>
        <tissue evidence="3">Muscle</tissue>
    </source>
</reference>
<feature type="compositionally biased region" description="Low complexity" evidence="1">
    <location>
        <begin position="73"/>
        <end position="86"/>
    </location>
</feature>
<feature type="region of interest" description="Disordered" evidence="1">
    <location>
        <begin position="73"/>
        <end position="151"/>
    </location>
</feature>
<proteinExistence type="predicted"/>
<accession>A0A5B7HCQ8</accession>
<organism evidence="3 4">
    <name type="scientific">Portunus trituberculatus</name>
    <name type="common">Swimming crab</name>
    <name type="synonym">Neptunus trituberculatus</name>
    <dbReference type="NCBI Taxonomy" id="210409"/>
    <lineage>
        <taxon>Eukaryota</taxon>
        <taxon>Metazoa</taxon>
        <taxon>Ecdysozoa</taxon>
        <taxon>Arthropoda</taxon>
        <taxon>Crustacea</taxon>
        <taxon>Multicrustacea</taxon>
        <taxon>Malacostraca</taxon>
        <taxon>Eumalacostraca</taxon>
        <taxon>Eucarida</taxon>
        <taxon>Decapoda</taxon>
        <taxon>Pleocyemata</taxon>
        <taxon>Brachyura</taxon>
        <taxon>Eubrachyura</taxon>
        <taxon>Portunoidea</taxon>
        <taxon>Portunidae</taxon>
        <taxon>Portuninae</taxon>
        <taxon>Portunus</taxon>
    </lineage>
</organism>
<evidence type="ECO:0000256" key="1">
    <source>
        <dbReference type="SAM" id="MobiDB-lite"/>
    </source>
</evidence>
<feature type="signal peptide" evidence="2">
    <location>
        <begin position="1"/>
        <end position="19"/>
    </location>
</feature>